<keyword evidence="4" id="KW-0472">Membrane</keyword>
<dbReference type="PANTHER" id="PTHR45586:SF1">
    <property type="entry name" value="LIPOPOLYSACCHARIDE ASSEMBLY PROTEIN B"/>
    <property type="match status" value="1"/>
</dbReference>
<reference evidence="5 6" key="1">
    <citation type="submission" date="2017-11" db="EMBL/GenBank/DDBJ databases">
        <title>Complete genome sequence of Sphingomonas sp. Strain Cra20, a psychrotolerant potential plant growth promoting rhizobacteria.</title>
        <authorList>
            <person name="Luo Y."/>
        </authorList>
    </citation>
    <scope>NUCLEOTIDE SEQUENCE [LARGE SCALE GENOMIC DNA]</scope>
    <source>
        <strain evidence="5 6">Cra20</strain>
    </source>
</reference>
<evidence type="ECO:0000256" key="4">
    <source>
        <dbReference type="SAM" id="Phobius"/>
    </source>
</evidence>
<feature type="repeat" description="TPR" evidence="3">
    <location>
        <begin position="615"/>
        <end position="648"/>
    </location>
</feature>
<protein>
    <recommendedName>
        <fullName evidence="7">Tetratricopeptide repeat protein</fullName>
    </recommendedName>
</protein>
<name>A0A2K8MNR7_9SPHN</name>
<keyword evidence="4" id="KW-1133">Transmembrane helix</keyword>
<dbReference type="Proteomes" id="UP000229081">
    <property type="component" value="Chromosome"/>
</dbReference>
<proteinExistence type="predicted"/>
<organism evidence="5 6">
    <name type="scientific">Sphingomonas psychrotolerans</name>
    <dbReference type="NCBI Taxonomy" id="1327635"/>
    <lineage>
        <taxon>Bacteria</taxon>
        <taxon>Pseudomonadati</taxon>
        <taxon>Pseudomonadota</taxon>
        <taxon>Alphaproteobacteria</taxon>
        <taxon>Sphingomonadales</taxon>
        <taxon>Sphingomonadaceae</taxon>
        <taxon>Sphingomonas</taxon>
    </lineage>
</organism>
<evidence type="ECO:0008006" key="7">
    <source>
        <dbReference type="Google" id="ProtNLM"/>
    </source>
</evidence>
<evidence type="ECO:0000256" key="2">
    <source>
        <dbReference type="ARBA" id="ARBA00022803"/>
    </source>
</evidence>
<evidence type="ECO:0000256" key="3">
    <source>
        <dbReference type="PROSITE-ProRule" id="PRU00339"/>
    </source>
</evidence>
<feature type="repeat" description="TPR" evidence="3">
    <location>
        <begin position="184"/>
        <end position="217"/>
    </location>
</feature>
<keyword evidence="6" id="KW-1185">Reference proteome</keyword>
<keyword evidence="2 3" id="KW-0802">TPR repeat</keyword>
<evidence type="ECO:0000256" key="1">
    <source>
        <dbReference type="ARBA" id="ARBA00022737"/>
    </source>
</evidence>
<dbReference type="InterPro" id="IPR011990">
    <property type="entry name" value="TPR-like_helical_dom_sf"/>
</dbReference>
<keyword evidence="1" id="KW-0677">Repeat</keyword>
<accession>A0A2K8MNR7</accession>
<dbReference type="SUPFAM" id="SSF48452">
    <property type="entry name" value="TPR-like"/>
    <property type="match status" value="3"/>
</dbReference>
<dbReference type="AlphaFoldDB" id="A0A2K8MNR7"/>
<dbReference type="PROSITE" id="PS50005">
    <property type="entry name" value="TPR"/>
    <property type="match status" value="2"/>
</dbReference>
<keyword evidence="4" id="KW-0812">Transmembrane</keyword>
<dbReference type="InterPro" id="IPR051012">
    <property type="entry name" value="CellSynth/LPSAsmb/PSIAsmb"/>
</dbReference>
<evidence type="ECO:0000313" key="5">
    <source>
        <dbReference type="EMBL" id="ATY33619.1"/>
    </source>
</evidence>
<dbReference type="SMART" id="SM00028">
    <property type="entry name" value="TPR"/>
    <property type="match status" value="6"/>
</dbReference>
<dbReference type="KEGG" id="sphc:CVN68_17980"/>
<dbReference type="Pfam" id="PF13432">
    <property type="entry name" value="TPR_16"/>
    <property type="match status" value="5"/>
</dbReference>
<dbReference type="InterPro" id="IPR019734">
    <property type="entry name" value="TPR_rpt"/>
</dbReference>
<dbReference type="PANTHER" id="PTHR45586">
    <property type="entry name" value="TPR REPEAT-CONTAINING PROTEIN PA4667"/>
    <property type="match status" value="1"/>
</dbReference>
<dbReference type="OrthoDB" id="7259535at2"/>
<dbReference type="Pfam" id="PF14559">
    <property type="entry name" value="TPR_19"/>
    <property type="match status" value="1"/>
</dbReference>
<evidence type="ECO:0000313" key="6">
    <source>
        <dbReference type="Proteomes" id="UP000229081"/>
    </source>
</evidence>
<sequence>MTSSRKHSRTTRRKPGLRRLIVIGGAIGAFVLVLAAWFTLSPARLDPVAARAALERSGKLLDAHNATAARDAALAAVRADPGNAQAHFTLARAMLALRDGVGAAAELQRAVEAGYKPKQVAHLRAHALLLQGQEEKALAEANKADPQYRVYALRIRARALASSGKLPDSFAALDEAFRAAPRDADLWADAGRLKLDAGDVLGAIQASGQAVTLDPGNLDALVLRGEMVRSQFGLVAALPWFEAALKRDPDDFGALIEYAATLGDAGRTLDSLAATRRALAVRPGSAQALYLQAVIAARGGNADLARSLIERAGPGLAQVPAALLLGGALDIEAADYEQAMEKLKPLVANQPMNLAARKLLAIALLRTDSARNAIDLLRPVVARSDTDSYSLVLAARALERIGDRTAAAQLLDRAAWPVRGDAGAFSTDDSTSVLAADADQRPGDPAALVPLIRALIGQGDKAGALSRAQDLARRHSGVPAAHLLVGDTLMLTNRFADAALAYRSAAGLRFDEPTMLRLVEALDRAARRADAANVLALFLSQNPVNAAALRLAGTWQLAAGDYDAAIDTLELLRDRIGDGDAALNADLAVAYTGAEEFDAAADFGEAAYGLAPGNPVVADAYGWALYRNGDVQAAVELLQKAVVLAPHHAGLRWHLAQIYTDLGRKPEARAQAQAALTDPRFAERAAATALVVQS</sequence>
<dbReference type="Gene3D" id="1.25.40.10">
    <property type="entry name" value="Tetratricopeptide repeat domain"/>
    <property type="match status" value="3"/>
</dbReference>
<gene>
    <name evidence="5" type="ORF">CVN68_17980</name>
</gene>
<dbReference type="EMBL" id="CP024923">
    <property type="protein sequence ID" value="ATY33619.1"/>
    <property type="molecule type" value="Genomic_DNA"/>
</dbReference>
<dbReference type="RefSeq" id="WP_100283418.1">
    <property type="nucleotide sequence ID" value="NZ_CP024923.1"/>
</dbReference>
<feature type="transmembrane region" description="Helical" evidence="4">
    <location>
        <begin position="20"/>
        <end position="40"/>
    </location>
</feature>